<dbReference type="InterPro" id="IPR029753">
    <property type="entry name" value="D-isomer_DH_CS"/>
</dbReference>
<dbReference type="GO" id="GO:0016491">
    <property type="term" value="F:oxidoreductase activity"/>
    <property type="evidence" value="ECO:0007669"/>
    <property type="project" value="UniProtKB-KW"/>
</dbReference>
<proteinExistence type="predicted"/>
<gene>
    <name evidence="4" type="ORF">PPROV_000027700</name>
</gene>
<dbReference type="AlphaFoldDB" id="A0A830H773"/>
<dbReference type="EMBL" id="BNJQ01000001">
    <property type="protein sequence ID" value="GHP01521.1"/>
    <property type="molecule type" value="Genomic_DNA"/>
</dbReference>
<keyword evidence="2" id="KW-0520">NAD</keyword>
<dbReference type="CDD" id="cd05300">
    <property type="entry name" value="2-Hacid_dh_1"/>
    <property type="match status" value="1"/>
</dbReference>
<dbReference type="Proteomes" id="UP000660262">
    <property type="component" value="Unassembled WGS sequence"/>
</dbReference>
<comment type="caution">
    <text evidence="4">The sequence shown here is derived from an EMBL/GenBank/DDBJ whole genome shotgun (WGS) entry which is preliminary data.</text>
</comment>
<sequence length="427" mass="47037">MVVVTRHNKFSCMVNRGTCFTPRRNQNKSTSCCILRVARSRRHHCRHHCRHHHCRLSHCSSFLTHSRSRRLHFVFLSSRASSSSSLAAPFMRPFMCSSSSRDDLVEPTDVLCLSEIDGLTDMLNKHVQDCNVTGMTIQQALNDPGALPLLAKAEVVVADPPTFATVADRCESLKWFQSTFAGVDALFKAERRDYTATRLSGVFGPAMSEYVMMHVLALERGYATNANRQRRKEWGTRSRVAQASYRTLDRCTLGVIGLGDIGSRVAKVASSFGMRVVGCRNTVSAVPEGVEIVWPLEEVGSLLKESDYVVNLLPSTPQTRGLLGGGTLSAAKRGAVLINVGRGDVVDEASIIEALDAGHISHAVLDVFVSEPLPPDSPLWSHPGVTVTPHHSAESFPDDVVRVFAENLKLYRTGEALKHVLSWERGY</sequence>
<dbReference type="GO" id="GO:0051287">
    <property type="term" value="F:NAD binding"/>
    <property type="evidence" value="ECO:0007669"/>
    <property type="project" value="InterPro"/>
</dbReference>
<dbReference type="InterPro" id="IPR006140">
    <property type="entry name" value="D-isomer_DH_NAD-bd"/>
</dbReference>
<dbReference type="OrthoDB" id="298012at2759"/>
<dbReference type="InterPro" id="IPR036291">
    <property type="entry name" value="NAD(P)-bd_dom_sf"/>
</dbReference>
<evidence type="ECO:0000256" key="2">
    <source>
        <dbReference type="ARBA" id="ARBA00023027"/>
    </source>
</evidence>
<dbReference type="SUPFAM" id="SSF51735">
    <property type="entry name" value="NAD(P)-binding Rossmann-fold domains"/>
    <property type="match status" value="1"/>
</dbReference>
<organism evidence="4 5">
    <name type="scientific">Pycnococcus provasolii</name>
    <dbReference type="NCBI Taxonomy" id="41880"/>
    <lineage>
        <taxon>Eukaryota</taxon>
        <taxon>Viridiplantae</taxon>
        <taxon>Chlorophyta</taxon>
        <taxon>Pseudoscourfieldiophyceae</taxon>
        <taxon>Pseudoscourfieldiales</taxon>
        <taxon>Pycnococcaceae</taxon>
        <taxon>Pycnococcus</taxon>
    </lineage>
</organism>
<evidence type="ECO:0000313" key="4">
    <source>
        <dbReference type="EMBL" id="GHP01521.1"/>
    </source>
</evidence>
<reference evidence="4" key="1">
    <citation type="submission" date="2020-10" db="EMBL/GenBank/DDBJ databases">
        <title>Unveiling of a novel bifunctional photoreceptor, Dualchrome1, isolated from a cosmopolitan green alga.</title>
        <authorList>
            <person name="Suzuki S."/>
            <person name="Kawachi M."/>
        </authorList>
    </citation>
    <scope>NUCLEOTIDE SEQUENCE</scope>
    <source>
        <strain evidence="4">NIES 2893</strain>
    </source>
</reference>
<dbReference type="FunFam" id="3.40.50.720:FF:000363">
    <property type="entry name" value="D-isomer specific 2-hydroxyacid dehydrogenase"/>
    <property type="match status" value="1"/>
</dbReference>
<dbReference type="PANTHER" id="PTHR43333">
    <property type="entry name" value="2-HACID_DH_C DOMAIN-CONTAINING PROTEIN"/>
    <property type="match status" value="1"/>
</dbReference>
<accession>A0A830H773</accession>
<keyword evidence="5" id="KW-1185">Reference proteome</keyword>
<keyword evidence="1" id="KW-0560">Oxidoreductase</keyword>
<dbReference type="PANTHER" id="PTHR43333:SF1">
    <property type="entry name" value="D-ISOMER SPECIFIC 2-HYDROXYACID DEHYDROGENASE NAD-BINDING DOMAIN-CONTAINING PROTEIN"/>
    <property type="match status" value="1"/>
</dbReference>
<name>A0A830H773_9CHLO</name>
<evidence type="ECO:0000313" key="5">
    <source>
        <dbReference type="Proteomes" id="UP000660262"/>
    </source>
</evidence>
<protein>
    <recommendedName>
        <fullName evidence="3">D-isomer specific 2-hydroxyacid dehydrogenase NAD-binding domain-containing protein</fullName>
    </recommendedName>
</protein>
<dbReference type="PROSITE" id="PS00671">
    <property type="entry name" value="D_2_HYDROXYACID_DH_3"/>
    <property type="match status" value="1"/>
</dbReference>
<evidence type="ECO:0000259" key="3">
    <source>
        <dbReference type="Pfam" id="PF02826"/>
    </source>
</evidence>
<evidence type="ECO:0000256" key="1">
    <source>
        <dbReference type="ARBA" id="ARBA00023002"/>
    </source>
</evidence>
<feature type="domain" description="D-isomer specific 2-hydroxyacid dehydrogenase NAD-binding" evidence="3">
    <location>
        <begin position="212"/>
        <end position="391"/>
    </location>
</feature>
<dbReference type="Pfam" id="PF02826">
    <property type="entry name" value="2-Hacid_dh_C"/>
    <property type="match status" value="1"/>
</dbReference>
<dbReference type="Gene3D" id="3.40.50.720">
    <property type="entry name" value="NAD(P)-binding Rossmann-like Domain"/>
    <property type="match status" value="2"/>
</dbReference>